<keyword evidence="3 7" id="KW-1133">Transmembrane helix</keyword>
<evidence type="ECO:0000256" key="6">
    <source>
        <dbReference type="SAM" id="MobiDB-lite"/>
    </source>
</evidence>
<proteinExistence type="predicted"/>
<protein>
    <recommendedName>
        <fullName evidence="10">Mid2 domain-containing protein</fullName>
    </recommendedName>
</protein>
<keyword evidence="2 7" id="KW-0812">Transmembrane</keyword>
<dbReference type="GO" id="GO:0071944">
    <property type="term" value="C:cell periphery"/>
    <property type="evidence" value="ECO:0007669"/>
    <property type="project" value="UniProtKB-ARBA"/>
</dbReference>
<dbReference type="OrthoDB" id="3695046at2759"/>
<evidence type="ECO:0000256" key="5">
    <source>
        <dbReference type="SAM" id="Coils"/>
    </source>
</evidence>
<keyword evidence="4 7" id="KW-0472">Membrane</keyword>
<evidence type="ECO:0000313" key="9">
    <source>
        <dbReference type="Proteomes" id="UP000799424"/>
    </source>
</evidence>
<evidence type="ECO:0008006" key="10">
    <source>
        <dbReference type="Google" id="ProtNLM"/>
    </source>
</evidence>
<evidence type="ECO:0000256" key="4">
    <source>
        <dbReference type="ARBA" id="ARBA00023136"/>
    </source>
</evidence>
<keyword evidence="5" id="KW-0175">Coiled coil</keyword>
<feature type="compositionally biased region" description="Polar residues" evidence="6">
    <location>
        <begin position="77"/>
        <end position="104"/>
    </location>
</feature>
<reference evidence="8" key="1">
    <citation type="journal article" date="2020" name="Stud. Mycol.">
        <title>101 Dothideomycetes genomes: a test case for predicting lifestyles and emergence of pathogens.</title>
        <authorList>
            <person name="Haridas S."/>
            <person name="Albert R."/>
            <person name="Binder M."/>
            <person name="Bloem J."/>
            <person name="Labutti K."/>
            <person name="Salamov A."/>
            <person name="Andreopoulos B."/>
            <person name="Baker S."/>
            <person name="Barry K."/>
            <person name="Bills G."/>
            <person name="Bluhm B."/>
            <person name="Cannon C."/>
            <person name="Castanera R."/>
            <person name="Culley D."/>
            <person name="Daum C."/>
            <person name="Ezra D."/>
            <person name="Gonzalez J."/>
            <person name="Henrissat B."/>
            <person name="Kuo A."/>
            <person name="Liang C."/>
            <person name="Lipzen A."/>
            <person name="Lutzoni F."/>
            <person name="Magnuson J."/>
            <person name="Mondo S."/>
            <person name="Nolan M."/>
            <person name="Ohm R."/>
            <person name="Pangilinan J."/>
            <person name="Park H.-J."/>
            <person name="Ramirez L."/>
            <person name="Alfaro M."/>
            <person name="Sun H."/>
            <person name="Tritt A."/>
            <person name="Yoshinaga Y."/>
            <person name="Zwiers L.-H."/>
            <person name="Turgeon B."/>
            <person name="Goodwin S."/>
            <person name="Spatafora J."/>
            <person name="Crous P."/>
            <person name="Grigoriev I."/>
        </authorList>
    </citation>
    <scope>NUCLEOTIDE SEQUENCE</scope>
    <source>
        <strain evidence="8">CBS 113818</strain>
    </source>
</reference>
<sequence>MQKRQDPNVWSSVLFVYSINPFSLTLWDPVRTIRIPASAGPVQVLPNLEYVTANTIRTIDNVVYRLEGTNPLRLSFSGVTPATPLNPSTSPRTIPGSSTTQAGPSSVSTATTSSASNLESNGSVDDGSKTTPKLGGGAIAGIAIGGILSLVLVVVGLYFFLRRRKRAKANAIAANSDFLNGRESDKFVVDPTGNTGHTTQKGGNTQSAHQELSGFGHTQELGTSQAYIGAKSAHELKGHAQPGELPHTRELEGQVGATRVFNSGTDAGMVPAEHAVTAVPSAHVQAQKKRELEWLESEEARLRQQREILMHQTGTSGQTFNAYDYKKDMGLTQRLVFTEGLFGLAKALSMGGAVNIECMGCLKPRSPSREPQHKKLNPILHNNNVCLVFWIPGPSCLQLIGTHIGRNNQ</sequence>
<dbReference type="AlphaFoldDB" id="A0A6A7AJX4"/>
<dbReference type="Proteomes" id="UP000799424">
    <property type="component" value="Unassembled WGS sequence"/>
</dbReference>
<dbReference type="GO" id="GO:0016020">
    <property type="term" value="C:membrane"/>
    <property type="evidence" value="ECO:0007669"/>
    <property type="project" value="UniProtKB-SubCell"/>
</dbReference>
<feature type="transmembrane region" description="Helical" evidence="7">
    <location>
        <begin position="138"/>
        <end position="161"/>
    </location>
</feature>
<keyword evidence="9" id="KW-1185">Reference proteome</keyword>
<evidence type="ECO:0000256" key="1">
    <source>
        <dbReference type="ARBA" id="ARBA00004167"/>
    </source>
</evidence>
<dbReference type="InterPro" id="IPR051694">
    <property type="entry name" value="Immunoregulatory_rcpt-like"/>
</dbReference>
<feature type="coiled-coil region" evidence="5">
    <location>
        <begin position="285"/>
        <end position="312"/>
    </location>
</feature>
<gene>
    <name evidence="8" type="ORF">CC86DRAFT_450832</name>
</gene>
<evidence type="ECO:0000256" key="3">
    <source>
        <dbReference type="ARBA" id="ARBA00022989"/>
    </source>
</evidence>
<accession>A0A6A7AJX4</accession>
<evidence type="ECO:0000313" key="8">
    <source>
        <dbReference type="EMBL" id="KAF2833008.1"/>
    </source>
</evidence>
<evidence type="ECO:0000256" key="7">
    <source>
        <dbReference type="SAM" id="Phobius"/>
    </source>
</evidence>
<dbReference type="PANTHER" id="PTHR15549:SF30">
    <property type="entry name" value="MID2 DOMAIN-CONTAINING PROTEIN"/>
    <property type="match status" value="1"/>
</dbReference>
<feature type="region of interest" description="Disordered" evidence="6">
    <location>
        <begin position="77"/>
        <end position="129"/>
    </location>
</feature>
<evidence type="ECO:0000256" key="2">
    <source>
        <dbReference type="ARBA" id="ARBA00022692"/>
    </source>
</evidence>
<feature type="compositionally biased region" description="Low complexity" evidence="6">
    <location>
        <begin position="105"/>
        <end position="116"/>
    </location>
</feature>
<dbReference type="PANTHER" id="PTHR15549">
    <property type="entry name" value="PAIRED IMMUNOGLOBULIN-LIKE TYPE 2 RECEPTOR"/>
    <property type="match status" value="1"/>
</dbReference>
<name>A0A6A7AJX4_9PLEO</name>
<dbReference type="EMBL" id="MU006216">
    <property type="protein sequence ID" value="KAF2833008.1"/>
    <property type="molecule type" value="Genomic_DNA"/>
</dbReference>
<organism evidence="8 9">
    <name type="scientific">Ophiobolus disseminans</name>
    <dbReference type="NCBI Taxonomy" id="1469910"/>
    <lineage>
        <taxon>Eukaryota</taxon>
        <taxon>Fungi</taxon>
        <taxon>Dikarya</taxon>
        <taxon>Ascomycota</taxon>
        <taxon>Pezizomycotina</taxon>
        <taxon>Dothideomycetes</taxon>
        <taxon>Pleosporomycetidae</taxon>
        <taxon>Pleosporales</taxon>
        <taxon>Pleosporineae</taxon>
        <taxon>Phaeosphaeriaceae</taxon>
        <taxon>Ophiobolus</taxon>
    </lineage>
</organism>
<comment type="subcellular location">
    <subcellularLocation>
        <location evidence="1">Membrane</location>
        <topology evidence="1">Single-pass membrane protein</topology>
    </subcellularLocation>
</comment>